<feature type="domain" description="Flavin reductase like" evidence="5">
    <location>
        <begin position="19"/>
        <end position="173"/>
    </location>
</feature>
<sequence length="206" mass="22175">MQFDMEQLSADKRYKLLTATVTPRPIAWVTSQSADGVVNAAPFSFFNVMGHEPPTVTLGLLRKADGGYKDTAANIMATGEFVINLVSEAMAESMNETCTNAPPEVDELQLAGLSAVPSLAVAPPRIAGCPVSFECRSLSSIVTGPCQVIVVATVLQAHIEDEFLLDTERCHVDTPALKLVSRMHGSGWYARSTDLFQLTRPSYKAG</sequence>
<evidence type="ECO:0000259" key="5">
    <source>
        <dbReference type="SMART" id="SM00903"/>
    </source>
</evidence>
<proteinExistence type="inferred from homology"/>
<dbReference type="PANTHER" id="PTHR33798:SF5">
    <property type="entry name" value="FLAVIN REDUCTASE LIKE DOMAIN-CONTAINING PROTEIN"/>
    <property type="match status" value="1"/>
</dbReference>
<comment type="similarity">
    <text evidence="4">Belongs to the flavoredoxin family.</text>
</comment>
<dbReference type="EMBL" id="JBHTBU010000001">
    <property type="protein sequence ID" value="MFC7286702.1"/>
    <property type="molecule type" value="Genomic_DNA"/>
</dbReference>
<dbReference type="Proteomes" id="UP001596542">
    <property type="component" value="Unassembled WGS sequence"/>
</dbReference>
<evidence type="ECO:0000256" key="4">
    <source>
        <dbReference type="ARBA" id="ARBA00038054"/>
    </source>
</evidence>
<dbReference type="InterPro" id="IPR012349">
    <property type="entry name" value="Split_barrel_FMN-bd"/>
</dbReference>
<dbReference type="SUPFAM" id="SSF50475">
    <property type="entry name" value="FMN-binding split barrel"/>
    <property type="match status" value="1"/>
</dbReference>
<evidence type="ECO:0000313" key="6">
    <source>
        <dbReference type="EMBL" id="MFC7286702.1"/>
    </source>
</evidence>
<reference evidence="7" key="1">
    <citation type="journal article" date="2019" name="Int. J. Syst. Evol. Microbiol.">
        <title>The Global Catalogue of Microorganisms (GCM) 10K type strain sequencing project: providing services to taxonomists for standard genome sequencing and annotation.</title>
        <authorList>
            <consortium name="The Broad Institute Genomics Platform"/>
            <consortium name="The Broad Institute Genome Sequencing Center for Infectious Disease"/>
            <person name="Wu L."/>
            <person name="Ma J."/>
        </authorList>
    </citation>
    <scope>NUCLEOTIDE SEQUENCE [LARGE SCALE GENOMIC DNA]</scope>
    <source>
        <strain evidence="7">KACC 12508</strain>
    </source>
</reference>
<comment type="caution">
    <text evidence="6">The sequence shown here is derived from an EMBL/GenBank/DDBJ whole genome shotgun (WGS) entry which is preliminary data.</text>
</comment>
<keyword evidence="6" id="KW-0560">Oxidoreductase</keyword>
<keyword evidence="3" id="KW-0288">FMN</keyword>
<dbReference type="GO" id="GO:0016491">
    <property type="term" value="F:oxidoreductase activity"/>
    <property type="evidence" value="ECO:0007669"/>
    <property type="project" value="UniProtKB-KW"/>
</dbReference>
<dbReference type="Gene3D" id="2.30.110.10">
    <property type="entry name" value="Electron Transport, Fmn-binding Protein, Chain A"/>
    <property type="match status" value="1"/>
</dbReference>
<dbReference type="Pfam" id="PF01613">
    <property type="entry name" value="Flavin_Reduct"/>
    <property type="match status" value="1"/>
</dbReference>
<keyword evidence="2" id="KW-0285">Flavoprotein</keyword>
<name>A0ABW2I6Z0_9BURK</name>
<dbReference type="SMART" id="SM00903">
    <property type="entry name" value="Flavin_Reduct"/>
    <property type="match status" value="1"/>
</dbReference>
<protein>
    <submittedName>
        <fullName evidence="6">Flavin reductase family protein</fullName>
        <ecNumber evidence="6">1.5.1.-</ecNumber>
    </submittedName>
</protein>
<evidence type="ECO:0000313" key="7">
    <source>
        <dbReference type="Proteomes" id="UP001596542"/>
    </source>
</evidence>
<organism evidence="6 7">
    <name type="scientific">Herminiimonas glaciei</name>
    <dbReference type="NCBI Taxonomy" id="523788"/>
    <lineage>
        <taxon>Bacteria</taxon>
        <taxon>Pseudomonadati</taxon>
        <taxon>Pseudomonadota</taxon>
        <taxon>Betaproteobacteria</taxon>
        <taxon>Burkholderiales</taxon>
        <taxon>Oxalobacteraceae</taxon>
        <taxon>Herminiimonas</taxon>
    </lineage>
</organism>
<dbReference type="PANTHER" id="PTHR33798">
    <property type="entry name" value="FLAVOPROTEIN OXYGENASE"/>
    <property type="match status" value="1"/>
</dbReference>
<dbReference type="InterPro" id="IPR002563">
    <property type="entry name" value="Flavin_Rdtase-like_dom"/>
</dbReference>
<evidence type="ECO:0000256" key="1">
    <source>
        <dbReference type="ARBA" id="ARBA00001917"/>
    </source>
</evidence>
<dbReference type="RefSeq" id="WP_382269886.1">
    <property type="nucleotide sequence ID" value="NZ_JBHTBU010000001.1"/>
</dbReference>
<gene>
    <name evidence="6" type="ORF">ACFQPC_01515</name>
</gene>
<comment type="cofactor">
    <cofactor evidence="1">
        <name>FMN</name>
        <dbReference type="ChEBI" id="CHEBI:58210"/>
    </cofactor>
</comment>
<keyword evidence="7" id="KW-1185">Reference proteome</keyword>
<dbReference type="EC" id="1.5.1.-" evidence="6"/>
<evidence type="ECO:0000256" key="3">
    <source>
        <dbReference type="ARBA" id="ARBA00022643"/>
    </source>
</evidence>
<accession>A0ABW2I6Z0</accession>
<evidence type="ECO:0000256" key="2">
    <source>
        <dbReference type="ARBA" id="ARBA00022630"/>
    </source>
</evidence>